<evidence type="ECO:0000313" key="10">
    <source>
        <dbReference type="Proteomes" id="UP000306813"/>
    </source>
</evidence>
<keyword evidence="3" id="KW-0540">Nuclease</keyword>
<dbReference type="PANTHER" id="PTHR30255">
    <property type="entry name" value="SINGLE-STRANDED-DNA-SPECIFIC EXONUCLEASE RECJ"/>
    <property type="match status" value="1"/>
</dbReference>
<dbReference type="InterPro" id="IPR003156">
    <property type="entry name" value="DHHA1_dom"/>
</dbReference>
<comment type="caution">
    <text evidence="9">The sequence shown here is derived from an EMBL/GenBank/DDBJ whole genome shotgun (WGS) entry which is preliminary data.</text>
</comment>
<dbReference type="InterPro" id="IPR001667">
    <property type="entry name" value="DDH_dom"/>
</dbReference>
<dbReference type="PANTHER" id="PTHR30255:SF2">
    <property type="entry name" value="SINGLE-STRANDED-DNA-SPECIFIC EXONUCLEASE RECJ"/>
    <property type="match status" value="1"/>
</dbReference>
<dbReference type="InterPro" id="IPR038763">
    <property type="entry name" value="DHH_sf"/>
</dbReference>
<dbReference type="KEGG" id="chv:CHELV3228_1596"/>
<accession>A0AAX2UII3</accession>
<name>A0AAX2UII3_9BACT</name>
<dbReference type="GO" id="GO:0008409">
    <property type="term" value="F:5'-3' exonuclease activity"/>
    <property type="evidence" value="ECO:0007669"/>
    <property type="project" value="InterPro"/>
</dbReference>
<protein>
    <recommendedName>
        <fullName evidence="2">Single-stranded-DNA-specific exonuclease RecJ</fullName>
    </recommendedName>
</protein>
<evidence type="ECO:0000256" key="4">
    <source>
        <dbReference type="ARBA" id="ARBA00022801"/>
    </source>
</evidence>
<evidence type="ECO:0000256" key="3">
    <source>
        <dbReference type="ARBA" id="ARBA00022722"/>
    </source>
</evidence>
<dbReference type="NCBIfam" id="TIGR00644">
    <property type="entry name" value="recJ"/>
    <property type="match status" value="1"/>
</dbReference>
<dbReference type="GO" id="GO:0006281">
    <property type="term" value="P:DNA repair"/>
    <property type="evidence" value="ECO:0007669"/>
    <property type="project" value="InterPro"/>
</dbReference>
<evidence type="ECO:0000256" key="1">
    <source>
        <dbReference type="ARBA" id="ARBA00005915"/>
    </source>
</evidence>
<feature type="domain" description="RecJ OB" evidence="8">
    <location>
        <begin position="421"/>
        <end position="520"/>
    </location>
</feature>
<dbReference type="Pfam" id="PF01368">
    <property type="entry name" value="DHH"/>
    <property type="match status" value="1"/>
</dbReference>
<feature type="domain" description="DDH" evidence="6">
    <location>
        <begin position="53"/>
        <end position="199"/>
    </location>
</feature>
<sequence length="527" mass="59966">MNIITKRNIKQILAARFEKDLHTKLCDLPLPCCLKDAYKAAHRIKEAIEKNEKVAIVGDYDVDGIISCVILSEFFDDIGFDYVVKIPNRFKDGYGLNEEIINELNVDVIITVDNGIAALEAAKLCKEKKIDLIITDHHTPLQTLPDAYAIINPKQKDCEFPDIEICGAQVAWYLIAALKEVCKLKYDMCKFLELLAIAIIADMMELRDLNRALVRRGIECINKSKRAAFKAIKHYYQKDKFAIDNISFLIAPLINSAGRMDDASVSYKFLHTKDFNEALNYLEQIISFNESRKDEEKQLFEESLRQVDEDDACVIVGGEKWHEGVLGIVASRLAKHFKKPSFVFSINENNLKGSARSVGKIDILNLISKANIYLKNYGGHKGAAGLSLELKDYENFKSLIQKESALINKEEFLETEEILGVLEPSEIDFEMLEILESFEPFGHKNPRPCFVLQNLKVKNKKLLGNEKKHLKLILVKENRTIEALFFNFDKEPNLEDSISLIGNISKNEFRGLITPQFIIQEILPLSS</sequence>
<evidence type="ECO:0000256" key="5">
    <source>
        <dbReference type="ARBA" id="ARBA00022839"/>
    </source>
</evidence>
<organism evidence="9 10">
    <name type="scientific">Campylobacter helveticus</name>
    <dbReference type="NCBI Taxonomy" id="28898"/>
    <lineage>
        <taxon>Bacteria</taxon>
        <taxon>Pseudomonadati</taxon>
        <taxon>Campylobacterota</taxon>
        <taxon>Epsilonproteobacteria</taxon>
        <taxon>Campylobacterales</taxon>
        <taxon>Campylobacteraceae</taxon>
        <taxon>Campylobacter</taxon>
    </lineage>
</organism>
<dbReference type="GO" id="GO:0003676">
    <property type="term" value="F:nucleic acid binding"/>
    <property type="evidence" value="ECO:0007669"/>
    <property type="project" value="InterPro"/>
</dbReference>
<proteinExistence type="inferred from homology"/>
<dbReference type="GO" id="GO:0006310">
    <property type="term" value="P:DNA recombination"/>
    <property type="evidence" value="ECO:0007669"/>
    <property type="project" value="InterPro"/>
</dbReference>
<dbReference type="Gene3D" id="3.10.310.30">
    <property type="match status" value="1"/>
</dbReference>
<dbReference type="EMBL" id="VDBS01000071">
    <property type="protein sequence ID" value="TNB55677.1"/>
    <property type="molecule type" value="Genomic_DNA"/>
</dbReference>
<gene>
    <name evidence="9" type="primary">recJ</name>
    <name evidence="9" type="ORF">FDW42_08860</name>
</gene>
<dbReference type="InterPro" id="IPR051673">
    <property type="entry name" value="SSDNA_exonuclease_RecJ"/>
</dbReference>
<evidence type="ECO:0000256" key="2">
    <source>
        <dbReference type="ARBA" id="ARBA00019841"/>
    </source>
</evidence>
<dbReference type="InterPro" id="IPR004610">
    <property type="entry name" value="RecJ"/>
</dbReference>
<dbReference type="Gene3D" id="3.90.1640.30">
    <property type="match status" value="1"/>
</dbReference>
<keyword evidence="4" id="KW-0378">Hydrolase</keyword>
<dbReference type="InterPro" id="IPR041122">
    <property type="entry name" value="RecJ_OB"/>
</dbReference>
<evidence type="ECO:0000313" key="9">
    <source>
        <dbReference type="EMBL" id="TNB55677.1"/>
    </source>
</evidence>
<dbReference type="AlphaFoldDB" id="A0AAX2UII3"/>
<evidence type="ECO:0000259" key="8">
    <source>
        <dbReference type="Pfam" id="PF17768"/>
    </source>
</evidence>
<evidence type="ECO:0000259" key="6">
    <source>
        <dbReference type="Pfam" id="PF01368"/>
    </source>
</evidence>
<feature type="domain" description="DHHA1" evidence="7">
    <location>
        <begin position="315"/>
        <end position="402"/>
    </location>
</feature>
<dbReference type="SUPFAM" id="SSF64182">
    <property type="entry name" value="DHH phosphoesterases"/>
    <property type="match status" value="1"/>
</dbReference>
<dbReference type="Pfam" id="PF02272">
    <property type="entry name" value="DHHA1"/>
    <property type="match status" value="1"/>
</dbReference>
<reference evidence="9 10" key="1">
    <citation type="submission" date="2019-05" db="EMBL/GenBank/DDBJ databases">
        <title>Draft genomes of eight strains of Campylobacter helveticus isolated from cats and a dog in New Zealand.</title>
        <authorList>
            <person name="Bojanic K."/>
            <person name="Midwinter A.C."/>
            <person name="Biggs P.J."/>
            <person name="Acke E."/>
            <person name="Cornelius A.J."/>
            <person name="Marshall J.C."/>
        </authorList>
    </citation>
    <scope>NUCLEOTIDE SEQUENCE [LARGE SCALE GENOMIC DNA]</scope>
    <source>
        <strain evidence="9 10">ACP123b</strain>
    </source>
</reference>
<dbReference type="RefSeq" id="WP_082200507.1">
    <property type="nucleotide sequence ID" value="NZ_CAUWMG010000038.1"/>
</dbReference>
<keyword evidence="5 9" id="KW-0269">Exonuclease</keyword>
<evidence type="ECO:0000259" key="7">
    <source>
        <dbReference type="Pfam" id="PF02272"/>
    </source>
</evidence>
<dbReference type="Proteomes" id="UP000306813">
    <property type="component" value="Unassembled WGS sequence"/>
</dbReference>
<dbReference type="Pfam" id="PF17768">
    <property type="entry name" value="RecJ_OB"/>
    <property type="match status" value="1"/>
</dbReference>
<dbReference type="GeneID" id="52037505"/>
<comment type="similarity">
    <text evidence="1">Belongs to the RecJ family.</text>
</comment>